<comment type="subcellular location">
    <subcellularLocation>
        <location evidence="1">Endomembrane system</location>
    </subcellularLocation>
</comment>
<sequence length="390" mass="45987">MISMLILFNAQTRLRLQKWYVPLSDRQKRTVIKDVIALILTKPIPSSNFLEYKEHKIVYQRYANLYFTIMIDKNDNELISLEIIQRYVEILDRYFTNVCELDIIFNYEKAHFVWDELVLGGELQESSRFEVVNAVLDQDDIQSTTMQNPNEDTEWNDVLRSKGIIPQKEKEITEEQIIDIVERTVQEKLNKNYLEEKTLDELDELEDEEEERILAEMRRKRLAELKEMQGKAKFGRVLEITAVDYVKEVNQAGEGIWVVLHLYRSGIPLCSLINQYMEKLAAKFPTVKFIKSISTTCIPNYPDKNLPTIFIYHENELKSQIIGPLAFNGMNFKLDDFEWKLHRLGIVQSDLKRNENSDFERDARIDRVEEDMIKTIRQGLRSNDDSDDDN</sequence>
<feature type="domain" description="AP complex mu/sigma subunit" evidence="14">
    <location>
        <begin position="1"/>
        <end position="139"/>
    </location>
</feature>
<dbReference type="InterPro" id="IPR011012">
    <property type="entry name" value="Longin-like_dom_sf"/>
</dbReference>
<dbReference type="GO" id="GO:0005737">
    <property type="term" value="C:cytoplasm"/>
    <property type="evidence" value="ECO:0007669"/>
    <property type="project" value="UniProtKB-ARBA"/>
</dbReference>
<dbReference type="PANTHER" id="PTHR45809">
    <property type="entry name" value="VIRAL IAP-ASSOCIATED FACTOR HOMOLOG"/>
    <property type="match status" value="1"/>
</dbReference>
<dbReference type="InterPro" id="IPR022775">
    <property type="entry name" value="AP_mu_sigma_su"/>
</dbReference>
<gene>
    <name evidence="16" type="ORF">BpHYR1_044765</name>
</gene>
<comment type="similarity">
    <text evidence="2">Belongs to the adaptor complexes small subunit family.</text>
</comment>
<evidence type="ECO:0000256" key="6">
    <source>
        <dbReference type="ARBA" id="ARBA00023136"/>
    </source>
</evidence>
<evidence type="ECO:0000313" key="16">
    <source>
        <dbReference type="EMBL" id="RNA19563.1"/>
    </source>
</evidence>
<dbReference type="OrthoDB" id="45518at2759"/>
<dbReference type="GO" id="GO:0012505">
    <property type="term" value="C:endomembrane system"/>
    <property type="evidence" value="ECO:0007669"/>
    <property type="project" value="UniProtKB-SubCell"/>
</dbReference>
<dbReference type="Proteomes" id="UP000276133">
    <property type="component" value="Unassembled WGS sequence"/>
</dbReference>
<evidence type="ECO:0000256" key="5">
    <source>
        <dbReference type="ARBA" id="ARBA00022927"/>
    </source>
</evidence>
<comment type="function">
    <text evidence="7">Component of the adaptor protein complex 4 (AP-4). Adaptor protein complexes are vesicle coat components involved both in vesicle formation and cargo selection. They control the vesicular transport of proteins in different trafficking pathways. AP-4 forms a non clathrin-associated coat on vesicles departing the trans-Golgi network (TGN) and may be involved in the targeting of proteins from the trans-Golgi network (TGN) to the endosomal-lysosomal system. It is also involved in protein sorting to the basolateral membrane in epithelial cells and the proper asymmetric localization of somatodendritic proteins in neurons. AP-4 is involved in the recognition and binding of tyrosine-based sorting signals found in the cytoplasmic part of cargos, but may also recognize other types of sorting signal.</text>
</comment>
<evidence type="ECO:0000256" key="12">
    <source>
        <dbReference type="ARBA" id="ARBA00083006"/>
    </source>
</evidence>
<organism evidence="16 17">
    <name type="scientific">Brachionus plicatilis</name>
    <name type="common">Marine rotifer</name>
    <name type="synonym">Brachionus muelleri</name>
    <dbReference type="NCBI Taxonomy" id="10195"/>
    <lineage>
        <taxon>Eukaryota</taxon>
        <taxon>Metazoa</taxon>
        <taxon>Spiralia</taxon>
        <taxon>Gnathifera</taxon>
        <taxon>Rotifera</taxon>
        <taxon>Eurotatoria</taxon>
        <taxon>Monogononta</taxon>
        <taxon>Pseudotrocha</taxon>
        <taxon>Ploima</taxon>
        <taxon>Brachionidae</taxon>
        <taxon>Brachionus</taxon>
    </lineage>
</organism>
<dbReference type="InterPro" id="IPR024253">
    <property type="entry name" value="Phosducin_thioredoxin-like_dom"/>
</dbReference>
<dbReference type="STRING" id="10195.A0A3M7R7H0"/>
<dbReference type="GO" id="GO:0006457">
    <property type="term" value="P:protein folding"/>
    <property type="evidence" value="ECO:0007669"/>
    <property type="project" value="TreeGrafter"/>
</dbReference>
<dbReference type="SUPFAM" id="SSF64356">
    <property type="entry name" value="SNARE-like"/>
    <property type="match status" value="1"/>
</dbReference>
<evidence type="ECO:0000256" key="10">
    <source>
        <dbReference type="ARBA" id="ARBA00075503"/>
    </source>
</evidence>
<dbReference type="Gene3D" id="3.40.30.10">
    <property type="entry name" value="Glutaredoxin"/>
    <property type="match status" value="1"/>
</dbReference>
<evidence type="ECO:0000256" key="4">
    <source>
        <dbReference type="ARBA" id="ARBA00022448"/>
    </source>
</evidence>
<evidence type="ECO:0000256" key="3">
    <source>
        <dbReference type="ARBA" id="ARBA00009686"/>
    </source>
</evidence>
<evidence type="ECO:0000256" key="11">
    <source>
        <dbReference type="ARBA" id="ARBA00080250"/>
    </source>
</evidence>
<dbReference type="AlphaFoldDB" id="A0A3M7R7H0"/>
<evidence type="ECO:0000256" key="2">
    <source>
        <dbReference type="ARBA" id="ARBA00006972"/>
    </source>
</evidence>
<dbReference type="InterPro" id="IPR036249">
    <property type="entry name" value="Thioredoxin-like_sf"/>
</dbReference>
<comment type="subunit">
    <text evidence="8">Adaptor protein complex 4 (AP-4) is a heterotetramer composed of two large adaptins (epsilon-type subunit AP4E1 and beta-type subunit AP4B1), a medium adaptin (mu-type subunit AP4M1) and a small adaptin (sigma-type AP4S1).</text>
</comment>
<protein>
    <recommendedName>
        <fullName evidence="9">AP-4 complex subunit sigma-1</fullName>
    </recommendedName>
    <alternativeName>
        <fullName evidence="13">AP-4 adaptor complex subunit sigma-1</fullName>
    </alternativeName>
    <alternativeName>
        <fullName evidence="11">Adaptor-related protein complex 4 subunit sigma-1</fullName>
    </alternativeName>
    <alternativeName>
        <fullName evidence="12">Sigma-1 subunit of AP-4</fullName>
    </alternativeName>
    <alternativeName>
        <fullName evidence="10">Sigma-4-adaptin</fullName>
    </alternativeName>
</protein>
<proteinExistence type="inferred from homology"/>
<dbReference type="PANTHER" id="PTHR45809:SF3">
    <property type="entry name" value="VIRAL IAP-ASSOCIATED FACTOR HOMOLOG"/>
    <property type="match status" value="1"/>
</dbReference>
<evidence type="ECO:0000256" key="7">
    <source>
        <dbReference type="ARBA" id="ARBA00053594"/>
    </source>
</evidence>
<evidence type="ECO:0000256" key="1">
    <source>
        <dbReference type="ARBA" id="ARBA00004308"/>
    </source>
</evidence>
<evidence type="ECO:0000259" key="15">
    <source>
        <dbReference type="Pfam" id="PF02114"/>
    </source>
</evidence>
<evidence type="ECO:0000256" key="9">
    <source>
        <dbReference type="ARBA" id="ARBA00072582"/>
    </source>
</evidence>
<comment type="similarity">
    <text evidence="3">Belongs to the phosducin family.</text>
</comment>
<dbReference type="CDD" id="cd02988">
    <property type="entry name" value="Phd_like_VIAF"/>
    <property type="match status" value="1"/>
</dbReference>
<name>A0A3M7R7H0_BRAPC</name>
<accession>A0A3M7R7H0</accession>
<evidence type="ECO:0000256" key="8">
    <source>
        <dbReference type="ARBA" id="ARBA00062526"/>
    </source>
</evidence>
<dbReference type="Gene3D" id="3.30.450.60">
    <property type="match status" value="1"/>
</dbReference>
<dbReference type="SUPFAM" id="SSF52833">
    <property type="entry name" value="Thioredoxin-like"/>
    <property type="match status" value="1"/>
</dbReference>
<dbReference type="Pfam" id="PF01217">
    <property type="entry name" value="Clat_adaptor_s"/>
    <property type="match status" value="1"/>
</dbReference>
<dbReference type="Pfam" id="PF02114">
    <property type="entry name" value="Phosducin"/>
    <property type="match status" value="1"/>
</dbReference>
<keyword evidence="6" id="KW-0472">Membrane</keyword>
<dbReference type="EMBL" id="REGN01004020">
    <property type="protein sequence ID" value="RNA19563.1"/>
    <property type="molecule type" value="Genomic_DNA"/>
</dbReference>
<evidence type="ECO:0000259" key="14">
    <source>
        <dbReference type="Pfam" id="PF01217"/>
    </source>
</evidence>
<reference evidence="16 17" key="1">
    <citation type="journal article" date="2018" name="Sci. Rep.">
        <title>Genomic signatures of local adaptation to the degree of environmental predictability in rotifers.</title>
        <authorList>
            <person name="Franch-Gras L."/>
            <person name="Hahn C."/>
            <person name="Garcia-Roger E.M."/>
            <person name="Carmona M.J."/>
            <person name="Serra M."/>
            <person name="Gomez A."/>
        </authorList>
    </citation>
    <scope>NUCLEOTIDE SEQUENCE [LARGE SCALE GENOMIC DNA]</scope>
    <source>
        <strain evidence="16">HYR1</strain>
    </source>
</reference>
<keyword evidence="4" id="KW-0813">Transport</keyword>
<dbReference type="InterPro" id="IPR051498">
    <property type="entry name" value="Phosducin-like_chap/apop_reg"/>
</dbReference>
<keyword evidence="17" id="KW-1185">Reference proteome</keyword>
<evidence type="ECO:0000313" key="17">
    <source>
        <dbReference type="Proteomes" id="UP000276133"/>
    </source>
</evidence>
<feature type="domain" description="Phosducin" evidence="15">
    <location>
        <begin position="184"/>
        <end position="347"/>
    </location>
</feature>
<keyword evidence="5" id="KW-0653">Protein transport</keyword>
<dbReference type="FunFam" id="3.30.450.60:FF:000010">
    <property type="entry name" value="AP complex subunit sigma"/>
    <property type="match status" value="1"/>
</dbReference>
<dbReference type="GO" id="GO:0015031">
    <property type="term" value="P:protein transport"/>
    <property type="evidence" value="ECO:0007669"/>
    <property type="project" value="UniProtKB-KW"/>
</dbReference>
<evidence type="ECO:0000256" key="13">
    <source>
        <dbReference type="ARBA" id="ARBA00084051"/>
    </source>
</evidence>
<comment type="caution">
    <text evidence="16">The sequence shown here is derived from an EMBL/GenBank/DDBJ whole genome shotgun (WGS) entry which is preliminary data.</text>
</comment>